<dbReference type="SUPFAM" id="SSF48452">
    <property type="entry name" value="TPR-like"/>
    <property type="match status" value="4"/>
</dbReference>
<dbReference type="Pfam" id="PF13432">
    <property type="entry name" value="TPR_16"/>
    <property type="match status" value="2"/>
</dbReference>
<evidence type="ECO:0000256" key="1">
    <source>
        <dbReference type="ARBA" id="ARBA00022737"/>
    </source>
</evidence>
<organism evidence="3 4">
    <name type="scientific">Tritonibacter multivorans</name>
    <dbReference type="NCBI Taxonomy" id="928856"/>
    <lineage>
        <taxon>Bacteria</taxon>
        <taxon>Pseudomonadati</taxon>
        <taxon>Pseudomonadota</taxon>
        <taxon>Alphaproteobacteria</taxon>
        <taxon>Rhodobacterales</taxon>
        <taxon>Paracoccaceae</taxon>
        <taxon>Tritonibacter</taxon>
    </lineage>
</organism>
<protein>
    <submittedName>
        <fullName evidence="3">Tetratricopeptide repeat protein</fullName>
    </submittedName>
</protein>
<dbReference type="EMBL" id="CYSD01000040">
    <property type="protein sequence ID" value="CUH80870.1"/>
    <property type="molecule type" value="Genomic_DNA"/>
</dbReference>
<sequence length="833" mass="91841">MHLALARGVRVSYGCREGESVNMTGFLKSVLLLGALLALSGCYDEKERAERYYQSAVAQLSEDNREAAVIELRNALKNNAAHAEARRLFAEILLEDGKLSDAYRQYLRLIEQYPNTVDVRRLLAEIALDTGAWDEVKRHGREAFALEPENPDHVALMLIIDYNEAKRAGDLRKAAEVAEQARVMLAADPALRTALRLMIDWSATGPEPATALPYIERLLSQYPESKSLLLARLRALEAAGRTDEVGAGLRAMYDIFPDDDEISELALQWYYSRRAYDEAEAFLREKAGADHENPEAHMVLARFLQQIRGPAAAIVEMDRLSKANGETDLGLRYAAQAALIRFNTAADRNPATLRNIVERIQGEELRNDGLVTLARVQRELGQLPEASATIERVLTSDPYHVDALITRAGATIAGGDPTSAINDLRAALDQAPRNLAAVMILAEAQQRLGNVELAEQRLAQGVEISQSAPQPSIIFARFQDARGKTRAAERIMRESVAKHIDNLEAVALLADLQLRLGDNAGARSLLTRLVDSNNPAAAPLIRNLQATILFKENRIDDSLDFLRNSLDENGDGFDDLGAELQILRIQMLSGRFDEARALLDDLRTRFPNSRAIQIIEGNLLSLLGDFDGAIALFSDLLAEDPTELILVQRLYALLRQTGEVEKASALLVTSLELQPDATPLILLQALEWEANAEIDKALARYEVLYETESENLTVINNYASMLAYYREDPESLAKAERIAAPLVGSNVPAFLDTLGYIKLRQGDLAEAILNFQVAARGLPDNPTVAFNLAVAYARANRAEDARRELERGFALAGDSELIPKLDAARALAAELSQ</sequence>
<dbReference type="InterPro" id="IPR011990">
    <property type="entry name" value="TPR-like_helical_dom_sf"/>
</dbReference>
<evidence type="ECO:0000313" key="4">
    <source>
        <dbReference type="Proteomes" id="UP000052022"/>
    </source>
</evidence>
<dbReference type="InterPro" id="IPR051012">
    <property type="entry name" value="CellSynth/LPSAsmb/PSIAsmb"/>
</dbReference>
<dbReference type="PANTHER" id="PTHR45586">
    <property type="entry name" value="TPR REPEAT-CONTAINING PROTEIN PA4667"/>
    <property type="match status" value="1"/>
</dbReference>
<gene>
    <name evidence="3" type="ORF">TRM7557_03114</name>
</gene>
<evidence type="ECO:0000256" key="2">
    <source>
        <dbReference type="ARBA" id="ARBA00022803"/>
    </source>
</evidence>
<accession>A0A0P1GGU3</accession>
<dbReference type="PANTHER" id="PTHR45586:SF1">
    <property type="entry name" value="LIPOPOLYSACCHARIDE ASSEMBLY PROTEIN B"/>
    <property type="match status" value="1"/>
</dbReference>
<dbReference type="Pfam" id="PF13174">
    <property type="entry name" value="TPR_6"/>
    <property type="match status" value="1"/>
</dbReference>
<proteinExistence type="predicted"/>
<reference evidence="3 4" key="1">
    <citation type="submission" date="2015-09" db="EMBL/GenBank/DDBJ databases">
        <authorList>
            <consortium name="Swine Surveillance"/>
        </authorList>
    </citation>
    <scope>NUCLEOTIDE SEQUENCE [LARGE SCALE GENOMIC DNA]</scope>
    <source>
        <strain evidence="3 4">CECT 7557</strain>
    </source>
</reference>
<name>A0A0P1GGU3_9RHOB</name>
<dbReference type="InterPro" id="IPR019734">
    <property type="entry name" value="TPR_rpt"/>
</dbReference>
<keyword evidence="1" id="KW-0677">Repeat</keyword>
<dbReference type="OrthoDB" id="7637125at2"/>
<dbReference type="SMART" id="SM00028">
    <property type="entry name" value="TPR"/>
    <property type="match status" value="9"/>
</dbReference>
<dbReference type="AlphaFoldDB" id="A0A0P1GGU3"/>
<evidence type="ECO:0000313" key="3">
    <source>
        <dbReference type="EMBL" id="CUH80870.1"/>
    </source>
</evidence>
<dbReference type="STRING" id="928856.SAMN04488049_11662"/>
<dbReference type="Gene3D" id="1.25.40.10">
    <property type="entry name" value="Tetratricopeptide repeat domain"/>
    <property type="match status" value="5"/>
</dbReference>
<keyword evidence="2" id="KW-0802">TPR repeat</keyword>
<dbReference type="Pfam" id="PF14559">
    <property type="entry name" value="TPR_19"/>
    <property type="match status" value="3"/>
</dbReference>
<dbReference type="Proteomes" id="UP000052022">
    <property type="component" value="Unassembled WGS sequence"/>
</dbReference>
<keyword evidence="4" id="KW-1185">Reference proteome</keyword>